<protein>
    <submittedName>
        <fullName evidence="2">Solute carrier family 2, facilitated glucose transporter member 8</fullName>
    </submittedName>
</protein>
<feature type="non-terminal residue" evidence="2">
    <location>
        <position position="1"/>
    </location>
</feature>
<keyword evidence="2" id="KW-0813">Transport</keyword>
<evidence type="ECO:0000256" key="1">
    <source>
        <dbReference type="SAM" id="MobiDB-lite"/>
    </source>
</evidence>
<feature type="compositionally biased region" description="Basic and acidic residues" evidence="1">
    <location>
        <begin position="181"/>
        <end position="190"/>
    </location>
</feature>
<dbReference type="AlphaFoldDB" id="A0A1D6FKM6"/>
<evidence type="ECO:0000313" key="2">
    <source>
        <dbReference type="EMBL" id="AQK92268.1"/>
    </source>
</evidence>
<gene>
    <name evidence="2" type="ORF">ZEAMMB73_Zm00001d009603</name>
</gene>
<accession>A0A1D6FKM6</accession>
<proteinExistence type="predicted"/>
<sequence>ALTFASASLGRPLRFLLPADRPASQTHPPPIPTQGEQERKQTQPRTRKACLVIDDRRARGGGSGVRASERGAHGERRRPRRRAAEAALAEGAQERGLVPERYEHGAPRRRRCRHLVQGRSAAAAAPRARATLHARRRARHRPVRLHQRVLVAGAGRRHAGPRPLHLRVLGVRLAVQRGRHGRGDRQRPDGQVRWPQRVTDDCGGSERHGLARDLPGKGHFVSVRGEVAGRIRCRRHLLRGAGIRSRDISSEHERSSWRREPVVCNLWCRVCRCAWLVFSLVEPEEIPHAPNSRNGPTCVAAAEWNKRYNLLCR</sequence>
<name>A0A1D6FKM6_MAIZE</name>
<feature type="compositionally biased region" description="Basic and acidic residues" evidence="1">
    <location>
        <begin position="198"/>
        <end position="209"/>
    </location>
</feature>
<reference evidence="2" key="1">
    <citation type="submission" date="2015-12" db="EMBL/GenBank/DDBJ databases">
        <title>Update maize B73 reference genome by single molecule sequencing technologies.</title>
        <authorList>
            <consortium name="Maize Genome Sequencing Project"/>
            <person name="Ware D."/>
        </authorList>
    </citation>
    <scope>NUCLEOTIDE SEQUENCE</scope>
    <source>
        <tissue evidence="2">Seedling</tissue>
    </source>
</reference>
<dbReference type="EMBL" id="CM000784">
    <property type="protein sequence ID" value="AQK92268.1"/>
    <property type="molecule type" value="Genomic_DNA"/>
</dbReference>
<organism evidence="2">
    <name type="scientific">Zea mays</name>
    <name type="common">Maize</name>
    <dbReference type="NCBI Taxonomy" id="4577"/>
    <lineage>
        <taxon>Eukaryota</taxon>
        <taxon>Viridiplantae</taxon>
        <taxon>Streptophyta</taxon>
        <taxon>Embryophyta</taxon>
        <taxon>Tracheophyta</taxon>
        <taxon>Spermatophyta</taxon>
        <taxon>Magnoliopsida</taxon>
        <taxon>Liliopsida</taxon>
        <taxon>Poales</taxon>
        <taxon>Poaceae</taxon>
        <taxon>PACMAD clade</taxon>
        <taxon>Panicoideae</taxon>
        <taxon>Andropogonodae</taxon>
        <taxon>Andropogoneae</taxon>
        <taxon>Tripsacinae</taxon>
        <taxon>Zea</taxon>
    </lineage>
</organism>
<feature type="region of interest" description="Disordered" evidence="1">
    <location>
        <begin position="177"/>
        <end position="209"/>
    </location>
</feature>
<keyword evidence="2" id="KW-0762">Sugar transport</keyword>
<feature type="region of interest" description="Disordered" evidence="1">
    <location>
        <begin position="18"/>
        <end position="92"/>
    </location>
</feature>